<dbReference type="CDD" id="cd00093">
    <property type="entry name" value="HTH_XRE"/>
    <property type="match status" value="1"/>
</dbReference>
<dbReference type="SMART" id="SM00530">
    <property type="entry name" value="HTH_XRE"/>
    <property type="match status" value="3"/>
</dbReference>
<comment type="caution">
    <text evidence="2">The sequence shown here is derived from an EMBL/GenBank/DDBJ whole genome shotgun (WGS) entry which is preliminary data.</text>
</comment>
<dbReference type="Proteomes" id="UP001500967">
    <property type="component" value="Unassembled WGS sequence"/>
</dbReference>
<evidence type="ECO:0000313" key="2">
    <source>
        <dbReference type="EMBL" id="GAA0243081.1"/>
    </source>
</evidence>
<dbReference type="SUPFAM" id="SSF47413">
    <property type="entry name" value="lambda repressor-like DNA-binding domains"/>
    <property type="match status" value="1"/>
</dbReference>
<sequence>MPRPENPIPPGNRALAGFAQALRRLRTGAGSPTYRTIAARAHYAPSRLSEAAAGHQLPTWEVTAAFVRACGAPPKDLPLWRSRWERARAGMLPAPVDVEARRLLITVRQLLRTRPGADARRAAFARHLRALVELEGVTLRARAARLGYPVSTLSQALTGRRPFRRDLLVDLLSDTFLDDVDRAAWLALWDRIPGDEPPVPARAAVVAPVAVSQPFVFWWAPPMREALATRDLGAVSRLYRSRTTVTTQRALAHLVGVSQGTISRLENGRLAPTSALLAQFVSGLRIPAGLVLRHGEAAEPPAEPSGLPAEPPDARLLATLPPDELVEGVRRSIARLYRLDYDVGGDVAYREAEVLLAVLDRRLAEEDLPRPVETALRLAGGDLSMCAGWTAFDARRLETAAHWFTEALTTARTLGSAPLEAHALTDLSYLETTRHSPQLGLGTAAAARRADPGAFADRTALIALREARAHAMLGEERRSRLALDRARTAVGRRHADHGPSPEWLAHLDESELDGMEGTCLLDLGRADAARPLLRRASRGVRASDRNRALYAVRVGAAHLACGDLADAEEAGADAATLMCDASVLSARVVEELADLRADLSGRLRRAVSDRFESQFRCIMSQAMSARQAS</sequence>
<dbReference type="PROSITE" id="PS50943">
    <property type="entry name" value="HTH_CROC1"/>
    <property type="match status" value="1"/>
</dbReference>
<organism evidence="2 3">
    <name type="scientific">Cryptosporangium japonicum</name>
    <dbReference type="NCBI Taxonomy" id="80872"/>
    <lineage>
        <taxon>Bacteria</taxon>
        <taxon>Bacillati</taxon>
        <taxon>Actinomycetota</taxon>
        <taxon>Actinomycetes</taxon>
        <taxon>Cryptosporangiales</taxon>
        <taxon>Cryptosporangiaceae</taxon>
        <taxon>Cryptosporangium</taxon>
    </lineage>
</organism>
<proteinExistence type="predicted"/>
<keyword evidence="3" id="KW-1185">Reference proteome</keyword>
<dbReference type="Pfam" id="PF13560">
    <property type="entry name" value="HTH_31"/>
    <property type="match status" value="3"/>
</dbReference>
<name>A0ABP3DX57_9ACTN</name>
<dbReference type="Gene3D" id="1.10.260.40">
    <property type="entry name" value="lambda repressor-like DNA-binding domains"/>
    <property type="match status" value="1"/>
</dbReference>
<reference evidence="3" key="1">
    <citation type="journal article" date="2019" name="Int. J. Syst. Evol. Microbiol.">
        <title>The Global Catalogue of Microorganisms (GCM) 10K type strain sequencing project: providing services to taxonomists for standard genome sequencing and annotation.</title>
        <authorList>
            <consortium name="The Broad Institute Genomics Platform"/>
            <consortium name="The Broad Institute Genome Sequencing Center for Infectious Disease"/>
            <person name="Wu L."/>
            <person name="Ma J."/>
        </authorList>
    </citation>
    <scope>NUCLEOTIDE SEQUENCE [LARGE SCALE GENOMIC DNA]</scope>
    <source>
        <strain evidence="3">JCM 10425</strain>
    </source>
</reference>
<accession>A0ABP3DX57</accession>
<evidence type="ECO:0000259" key="1">
    <source>
        <dbReference type="PROSITE" id="PS50943"/>
    </source>
</evidence>
<dbReference type="InterPro" id="IPR001387">
    <property type="entry name" value="Cro/C1-type_HTH"/>
</dbReference>
<protein>
    <recommendedName>
        <fullName evidence="1">HTH cro/C1-type domain-containing protein</fullName>
    </recommendedName>
</protein>
<dbReference type="InterPro" id="IPR010982">
    <property type="entry name" value="Lambda_DNA-bd_dom_sf"/>
</dbReference>
<dbReference type="EMBL" id="BAAAGX010000011">
    <property type="protein sequence ID" value="GAA0243081.1"/>
    <property type="molecule type" value="Genomic_DNA"/>
</dbReference>
<dbReference type="RefSeq" id="WP_344649495.1">
    <property type="nucleotide sequence ID" value="NZ_BAAAGX010000011.1"/>
</dbReference>
<gene>
    <name evidence="2" type="ORF">GCM10009539_30640</name>
</gene>
<evidence type="ECO:0000313" key="3">
    <source>
        <dbReference type="Proteomes" id="UP001500967"/>
    </source>
</evidence>
<feature type="domain" description="HTH cro/C1-type" evidence="1">
    <location>
        <begin position="247"/>
        <end position="291"/>
    </location>
</feature>